<dbReference type="EMBL" id="UYRU01011111">
    <property type="protein sequence ID" value="VDK46491.1"/>
    <property type="molecule type" value="Genomic_DNA"/>
</dbReference>
<keyword evidence="3" id="KW-1185">Reference proteome</keyword>
<protein>
    <submittedName>
        <fullName evidence="2">Uncharacterized protein</fullName>
    </submittedName>
</protein>
<organism evidence="2 3">
    <name type="scientific">Dibothriocephalus latus</name>
    <name type="common">Fish tapeworm</name>
    <name type="synonym">Diphyllobothrium latum</name>
    <dbReference type="NCBI Taxonomy" id="60516"/>
    <lineage>
        <taxon>Eukaryota</taxon>
        <taxon>Metazoa</taxon>
        <taxon>Spiralia</taxon>
        <taxon>Lophotrochozoa</taxon>
        <taxon>Platyhelminthes</taxon>
        <taxon>Cestoda</taxon>
        <taxon>Eucestoda</taxon>
        <taxon>Diphyllobothriidea</taxon>
        <taxon>Diphyllobothriidae</taxon>
        <taxon>Dibothriocephalus</taxon>
    </lineage>
</organism>
<dbReference type="Proteomes" id="UP000281553">
    <property type="component" value="Unassembled WGS sequence"/>
</dbReference>
<gene>
    <name evidence="2" type="ORF">DILT_LOCUS1557</name>
</gene>
<feature type="region of interest" description="Disordered" evidence="1">
    <location>
        <begin position="29"/>
        <end position="66"/>
    </location>
</feature>
<reference evidence="2 3" key="1">
    <citation type="submission" date="2018-11" db="EMBL/GenBank/DDBJ databases">
        <authorList>
            <consortium name="Pathogen Informatics"/>
        </authorList>
    </citation>
    <scope>NUCLEOTIDE SEQUENCE [LARGE SCALE GENOMIC DNA]</scope>
</reference>
<evidence type="ECO:0000256" key="1">
    <source>
        <dbReference type="SAM" id="MobiDB-lite"/>
    </source>
</evidence>
<proteinExistence type="predicted"/>
<accession>A0A3P6RS62</accession>
<evidence type="ECO:0000313" key="3">
    <source>
        <dbReference type="Proteomes" id="UP000281553"/>
    </source>
</evidence>
<evidence type="ECO:0000313" key="2">
    <source>
        <dbReference type="EMBL" id="VDK46491.1"/>
    </source>
</evidence>
<name>A0A3P6RS62_DIBLA</name>
<dbReference type="AlphaFoldDB" id="A0A3P6RS62"/>
<sequence>MIGHRLTKDPLIYLGNILRLPHYRRQFFAKSQQQQQQQMGAEGSAGGEELTTSASDGELPQELAYM</sequence>